<dbReference type="SUPFAM" id="SSF52788">
    <property type="entry name" value="Phosphotyrosine protein phosphatases I"/>
    <property type="match status" value="1"/>
</dbReference>
<proteinExistence type="inferred from homology"/>
<protein>
    <recommendedName>
        <fullName evidence="2">protein-tyrosine-phosphatase</fullName>
        <ecNumber evidence="2">3.1.3.48</ecNumber>
    </recommendedName>
</protein>
<dbReference type="Proteomes" id="UP001595710">
    <property type="component" value="Unassembled WGS sequence"/>
</dbReference>
<dbReference type="EMBL" id="JBHRYN010000010">
    <property type="protein sequence ID" value="MFC3701604.1"/>
    <property type="molecule type" value="Genomic_DNA"/>
</dbReference>
<evidence type="ECO:0000256" key="1">
    <source>
        <dbReference type="ARBA" id="ARBA00011063"/>
    </source>
</evidence>
<dbReference type="PRINTS" id="PR00719">
    <property type="entry name" value="LMWPTPASE"/>
</dbReference>
<dbReference type="EC" id="3.1.3.48" evidence="2"/>
<evidence type="ECO:0000313" key="8">
    <source>
        <dbReference type="Proteomes" id="UP001595710"/>
    </source>
</evidence>
<dbReference type="PANTHER" id="PTHR11717">
    <property type="entry name" value="LOW MOLECULAR WEIGHT PROTEIN TYROSINE PHOSPHATASE"/>
    <property type="match status" value="1"/>
</dbReference>
<organism evidence="7 8">
    <name type="scientific">Reinekea marina</name>
    <dbReference type="NCBI Taxonomy" id="1310421"/>
    <lineage>
        <taxon>Bacteria</taxon>
        <taxon>Pseudomonadati</taxon>
        <taxon>Pseudomonadota</taxon>
        <taxon>Gammaproteobacteria</taxon>
        <taxon>Oceanospirillales</taxon>
        <taxon>Saccharospirillaceae</taxon>
        <taxon>Reinekea</taxon>
    </lineage>
</organism>
<comment type="caution">
    <text evidence="7">The sequence shown here is derived from an EMBL/GenBank/DDBJ whole genome shotgun (WGS) entry which is preliminary data.</text>
</comment>
<comment type="catalytic activity">
    <reaction evidence="5">
        <text>O-phospho-L-tyrosyl-[protein] + H2O = L-tyrosyl-[protein] + phosphate</text>
        <dbReference type="Rhea" id="RHEA:10684"/>
        <dbReference type="Rhea" id="RHEA-COMP:10136"/>
        <dbReference type="Rhea" id="RHEA-COMP:20101"/>
        <dbReference type="ChEBI" id="CHEBI:15377"/>
        <dbReference type="ChEBI" id="CHEBI:43474"/>
        <dbReference type="ChEBI" id="CHEBI:46858"/>
        <dbReference type="ChEBI" id="CHEBI:61978"/>
        <dbReference type="EC" id="3.1.3.48"/>
    </reaction>
</comment>
<keyword evidence="8" id="KW-1185">Reference proteome</keyword>
<evidence type="ECO:0000256" key="3">
    <source>
        <dbReference type="ARBA" id="ARBA00022801"/>
    </source>
</evidence>
<dbReference type="PANTHER" id="PTHR11717:SF31">
    <property type="entry name" value="LOW MOLECULAR WEIGHT PROTEIN-TYROSINE-PHOSPHATASE ETP-RELATED"/>
    <property type="match status" value="1"/>
</dbReference>
<dbReference type="InterPro" id="IPR023485">
    <property type="entry name" value="Ptyr_pPase"/>
</dbReference>
<reference evidence="8" key="1">
    <citation type="journal article" date="2019" name="Int. J. Syst. Evol. Microbiol.">
        <title>The Global Catalogue of Microorganisms (GCM) 10K type strain sequencing project: providing services to taxonomists for standard genome sequencing and annotation.</title>
        <authorList>
            <consortium name="The Broad Institute Genomics Platform"/>
            <consortium name="The Broad Institute Genome Sequencing Center for Infectious Disease"/>
            <person name="Wu L."/>
            <person name="Ma J."/>
        </authorList>
    </citation>
    <scope>NUCLEOTIDE SEQUENCE [LARGE SCALE GENOMIC DNA]</scope>
    <source>
        <strain evidence="8">CECT 8288</strain>
    </source>
</reference>
<evidence type="ECO:0000256" key="4">
    <source>
        <dbReference type="ARBA" id="ARBA00022912"/>
    </source>
</evidence>
<dbReference type="Gene3D" id="3.40.50.2300">
    <property type="match status" value="1"/>
</dbReference>
<gene>
    <name evidence="7" type="ORF">ACFOND_08150</name>
</gene>
<keyword evidence="4" id="KW-0904">Protein phosphatase</keyword>
<evidence type="ECO:0000256" key="5">
    <source>
        <dbReference type="ARBA" id="ARBA00051722"/>
    </source>
</evidence>
<name>A0ABV7WT96_9GAMM</name>
<comment type="similarity">
    <text evidence="1">Belongs to the low molecular weight phosphotyrosine protein phosphatase family.</text>
</comment>
<dbReference type="SMART" id="SM00226">
    <property type="entry name" value="LMWPc"/>
    <property type="match status" value="1"/>
</dbReference>
<evidence type="ECO:0000313" key="7">
    <source>
        <dbReference type="EMBL" id="MFC3701604.1"/>
    </source>
</evidence>
<keyword evidence="3" id="KW-0378">Hydrolase</keyword>
<dbReference type="InterPro" id="IPR017867">
    <property type="entry name" value="Tyr_phospatase_low_mol_wt"/>
</dbReference>
<accession>A0ABV7WT96</accession>
<dbReference type="Pfam" id="PF01451">
    <property type="entry name" value="LMWPc"/>
    <property type="match status" value="1"/>
</dbReference>
<evidence type="ECO:0000259" key="6">
    <source>
        <dbReference type="SMART" id="SM00226"/>
    </source>
</evidence>
<dbReference type="InterPro" id="IPR036196">
    <property type="entry name" value="Ptyr_pPase_sf"/>
</dbReference>
<evidence type="ECO:0000256" key="2">
    <source>
        <dbReference type="ARBA" id="ARBA00013064"/>
    </source>
</evidence>
<feature type="domain" description="Phosphotyrosine protein phosphatase I" evidence="6">
    <location>
        <begin position="55"/>
        <end position="187"/>
    </location>
</feature>
<dbReference type="InterPro" id="IPR050438">
    <property type="entry name" value="LMW_PTPase"/>
</dbReference>
<sequence>MKIWLPKFIENFINDHFGSKKGLLKLCYHNVLAAFGCYRKYSIENLSIVPERYVFVCAGNICRSPLGEVVAKSMGMQAISFGLDTRGGDKADPRAIEYAETLNLSLAEHITTKTESYNPQPGDVIVAMEPKHIAMYKNTNLKQPIILLGMHGKGKKPFIHDPYCTTDLYFKKVEYLVVEKTKALVNHGQN</sequence>
<dbReference type="RefSeq" id="WP_290280699.1">
    <property type="nucleotide sequence ID" value="NZ_JAUFQI010000001.1"/>
</dbReference>